<comment type="caution">
    <text evidence="1">The sequence shown here is derived from an EMBL/GenBank/DDBJ whole genome shotgun (WGS) entry which is preliminary data.</text>
</comment>
<protein>
    <submittedName>
        <fullName evidence="1">Uncharacterized protein</fullName>
    </submittedName>
</protein>
<evidence type="ECO:0000313" key="1">
    <source>
        <dbReference type="EMBL" id="MFC1455161.1"/>
    </source>
</evidence>
<dbReference type="RefSeq" id="WP_203275294.1">
    <property type="nucleotide sequence ID" value="NZ_JAFBID010000104.1"/>
</dbReference>
<organism evidence="1 2">
    <name type="scientific">Microvirga arabica</name>
    <dbReference type="NCBI Taxonomy" id="1128671"/>
    <lineage>
        <taxon>Bacteria</taxon>
        <taxon>Pseudomonadati</taxon>
        <taxon>Pseudomonadota</taxon>
        <taxon>Alphaproteobacteria</taxon>
        <taxon>Hyphomicrobiales</taxon>
        <taxon>Methylobacteriaceae</taxon>
        <taxon>Microvirga</taxon>
    </lineage>
</organism>
<accession>A0ABV6Y1Z3</accession>
<dbReference type="EMBL" id="JBHOMY010000001">
    <property type="protein sequence ID" value="MFC1455161.1"/>
    <property type="molecule type" value="Genomic_DNA"/>
</dbReference>
<sequence length="47" mass="5227">MRVLRLAEPLLPRRYQIVPHEHIAGVLLEAAVTALCGKHIIESDAII</sequence>
<proteinExistence type="predicted"/>
<name>A0ABV6Y1Z3_9HYPH</name>
<reference evidence="1 2" key="1">
    <citation type="submission" date="2024-09" db="EMBL/GenBank/DDBJ databases">
        <title>Nodulacao em especies de Leguminosae Basais da Amazonia e Caracterizacao dos Rizobios e Bacterias Associadas aos Nodulos.</title>
        <authorList>
            <person name="Jambeiro I.C.A."/>
            <person name="Lopes I.S."/>
            <person name="Aguiar E.R.G.R."/>
            <person name="Santos A.F.J."/>
            <person name="Dos Santos J.M.F."/>
            <person name="Gross E."/>
        </authorList>
    </citation>
    <scope>NUCLEOTIDE SEQUENCE [LARGE SCALE GENOMIC DNA]</scope>
    <source>
        <strain evidence="1 2">BRUESC1165</strain>
    </source>
</reference>
<gene>
    <name evidence="1" type="ORF">ACETIH_00080</name>
</gene>
<evidence type="ECO:0000313" key="2">
    <source>
        <dbReference type="Proteomes" id="UP001593940"/>
    </source>
</evidence>
<keyword evidence="2" id="KW-1185">Reference proteome</keyword>
<dbReference type="Proteomes" id="UP001593940">
    <property type="component" value="Unassembled WGS sequence"/>
</dbReference>